<reference evidence="2" key="1">
    <citation type="journal article" date="2019" name="Sci. Rep.">
        <title>Draft genome of Tanacetum cinerariifolium, the natural source of mosquito coil.</title>
        <authorList>
            <person name="Yamashiro T."/>
            <person name="Shiraishi A."/>
            <person name="Satake H."/>
            <person name="Nakayama K."/>
        </authorList>
    </citation>
    <scope>NUCLEOTIDE SEQUENCE</scope>
</reference>
<protein>
    <submittedName>
        <fullName evidence="2">Uncharacterized protein</fullName>
    </submittedName>
</protein>
<gene>
    <name evidence="2" type="ORF">Tci_621265</name>
</gene>
<organism evidence="2">
    <name type="scientific">Tanacetum cinerariifolium</name>
    <name type="common">Dalmatian daisy</name>
    <name type="synonym">Chrysanthemum cinerariifolium</name>
    <dbReference type="NCBI Taxonomy" id="118510"/>
    <lineage>
        <taxon>Eukaryota</taxon>
        <taxon>Viridiplantae</taxon>
        <taxon>Streptophyta</taxon>
        <taxon>Embryophyta</taxon>
        <taxon>Tracheophyta</taxon>
        <taxon>Spermatophyta</taxon>
        <taxon>Magnoliopsida</taxon>
        <taxon>eudicotyledons</taxon>
        <taxon>Gunneridae</taxon>
        <taxon>Pentapetalae</taxon>
        <taxon>asterids</taxon>
        <taxon>campanulids</taxon>
        <taxon>Asterales</taxon>
        <taxon>Asteraceae</taxon>
        <taxon>Asteroideae</taxon>
        <taxon>Anthemideae</taxon>
        <taxon>Anthemidinae</taxon>
        <taxon>Tanacetum</taxon>
    </lineage>
</organism>
<dbReference type="AlphaFoldDB" id="A0A699JP56"/>
<sequence length="151" mass="17765">MSFFFLQQIPEEKAFENMLRDQTDHVRNCLEKLNVMICEMLRVRSLVGNDSLDHLMENQEMENNKLKALTDLIAQTEDAIRMQEGRSCGYHEVKRIDYKGHIGGLEENIGRSWCWRKMEAALRSSGKERDDVVVHDSKCIRFYSYQMLLLC</sequence>
<dbReference type="EMBL" id="BKCJ010433648">
    <property type="protein sequence ID" value="GFA49293.1"/>
    <property type="molecule type" value="Genomic_DNA"/>
</dbReference>
<keyword evidence="1" id="KW-0175">Coiled coil</keyword>
<evidence type="ECO:0000256" key="1">
    <source>
        <dbReference type="SAM" id="Coils"/>
    </source>
</evidence>
<accession>A0A699JP56</accession>
<comment type="caution">
    <text evidence="2">The sequence shown here is derived from an EMBL/GenBank/DDBJ whole genome shotgun (WGS) entry which is preliminary data.</text>
</comment>
<feature type="coiled-coil region" evidence="1">
    <location>
        <begin position="49"/>
        <end position="86"/>
    </location>
</feature>
<name>A0A699JP56_TANCI</name>
<evidence type="ECO:0000313" key="2">
    <source>
        <dbReference type="EMBL" id="GFA49293.1"/>
    </source>
</evidence>
<proteinExistence type="predicted"/>